<dbReference type="RefSeq" id="WP_175551878.1">
    <property type="nucleotide sequence ID" value="NZ_FPBA01000047.1"/>
</dbReference>
<dbReference type="Proteomes" id="UP000199546">
    <property type="component" value="Unassembled WGS sequence"/>
</dbReference>
<keyword evidence="2" id="KW-1185">Reference proteome</keyword>
<name>A0A1I7DD23_9ACTN</name>
<evidence type="ECO:0000313" key="2">
    <source>
        <dbReference type="Proteomes" id="UP000199546"/>
    </source>
</evidence>
<protein>
    <submittedName>
        <fullName evidence="1">Uncharacterized protein</fullName>
    </submittedName>
</protein>
<gene>
    <name evidence="1" type="ORF">SAMN05660657_05632</name>
</gene>
<dbReference type="AlphaFoldDB" id="A0A1I7DD23"/>
<accession>A0A1I7DD23</accession>
<proteinExistence type="predicted"/>
<sequence>MAAEVAGCCGILTTLERPTSPLSELRRGVPVDHQMIAWANRDRGFRARVGRYVTGRAYR</sequence>
<evidence type="ECO:0000313" key="1">
    <source>
        <dbReference type="EMBL" id="SFU09588.1"/>
    </source>
</evidence>
<dbReference type="EMBL" id="FPBA01000047">
    <property type="protein sequence ID" value="SFU09588.1"/>
    <property type="molecule type" value="Genomic_DNA"/>
</dbReference>
<organism evidence="1 2">
    <name type="scientific">Geodermatophilus amargosae</name>
    <dbReference type="NCBI Taxonomy" id="1296565"/>
    <lineage>
        <taxon>Bacteria</taxon>
        <taxon>Bacillati</taxon>
        <taxon>Actinomycetota</taxon>
        <taxon>Actinomycetes</taxon>
        <taxon>Geodermatophilales</taxon>
        <taxon>Geodermatophilaceae</taxon>
        <taxon>Geodermatophilus</taxon>
    </lineage>
</organism>
<reference evidence="2" key="1">
    <citation type="submission" date="2016-10" db="EMBL/GenBank/DDBJ databases">
        <authorList>
            <person name="Varghese N."/>
            <person name="Submissions S."/>
        </authorList>
    </citation>
    <scope>NUCLEOTIDE SEQUENCE [LARGE SCALE GENOMIC DNA]</scope>
    <source>
        <strain evidence="2">DSM 46136</strain>
    </source>
</reference>